<keyword evidence="3 6" id="KW-1133">Transmembrane helix</keyword>
<name>A0ABN9LFY6_9NEOB</name>
<keyword evidence="2 6" id="KW-0812">Transmembrane</keyword>
<protein>
    <recommendedName>
        <fullName evidence="7">G-protein coupled receptors family 3 profile domain-containing protein</fullName>
    </recommendedName>
</protein>
<evidence type="ECO:0000256" key="6">
    <source>
        <dbReference type="SAM" id="Phobius"/>
    </source>
</evidence>
<dbReference type="PROSITE" id="PS50259">
    <property type="entry name" value="G_PROTEIN_RECEP_F3_4"/>
    <property type="match status" value="1"/>
</dbReference>
<gene>
    <name evidence="8" type="ORF">RIMI_LOCUS8851651</name>
</gene>
<reference evidence="8" key="1">
    <citation type="submission" date="2023-07" db="EMBL/GenBank/DDBJ databases">
        <authorList>
            <person name="Stuckert A."/>
        </authorList>
    </citation>
    <scope>NUCLEOTIDE SEQUENCE</scope>
</reference>
<evidence type="ECO:0000256" key="4">
    <source>
        <dbReference type="ARBA" id="ARBA00023136"/>
    </source>
</evidence>
<dbReference type="InterPro" id="IPR038717">
    <property type="entry name" value="Tc1-like_DDE_dom"/>
</dbReference>
<dbReference type="InterPro" id="IPR036397">
    <property type="entry name" value="RNaseH_sf"/>
</dbReference>
<keyword evidence="9" id="KW-1185">Reference proteome</keyword>
<dbReference type="Proteomes" id="UP001176940">
    <property type="component" value="Unassembled WGS sequence"/>
</dbReference>
<keyword evidence="4 6" id="KW-0472">Membrane</keyword>
<feature type="transmembrane region" description="Helical" evidence="6">
    <location>
        <begin position="386"/>
        <end position="413"/>
    </location>
</feature>
<dbReference type="PRINTS" id="PR00248">
    <property type="entry name" value="GPCRMGR"/>
</dbReference>
<dbReference type="InterPro" id="IPR000337">
    <property type="entry name" value="GPCR_3"/>
</dbReference>
<dbReference type="InterPro" id="IPR000068">
    <property type="entry name" value="GPCR_3_Ca_sens_rcpt-rel"/>
</dbReference>
<dbReference type="PANTHER" id="PTHR24061">
    <property type="entry name" value="CALCIUM-SENSING RECEPTOR-RELATED"/>
    <property type="match status" value="1"/>
</dbReference>
<keyword evidence="5" id="KW-0325">Glycoprotein</keyword>
<feature type="domain" description="G-protein coupled receptors family 3 profile" evidence="7">
    <location>
        <begin position="316"/>
        <end position="403"/>
    </location>
</feature>
<evidence type="ECO:0000256" key="2">
    <source>
        <dbReference type="ARBA" id="ARBA00022692"/>
    </source>
</evidence>
<evidence type="ECO:0000256" key="5">
    <source>
        <dbReference type="ARBA" id="ARBA00023180"/>
    </source>
</evidence>
<evidence type="ECO:0000259" key="7">
    <source>
        <dbReference type="PROSITE" id="PS50259"/>
    </source>
</evidence>
<evidence type="ECO:0000313" key="9">
    <source>
        <dbReference type="Proteomes" id="UP001176940"/>
    </source>
</evidence>
<feature type="transmembrane region" description="Helical" evidence="6">
    <location>
        <begin position="320"/>
        <end position="339"/>
    </location>
</feature>
<dbReference type="PANTHER" id="PTHR24061:SF0">
    <property type="entry name" value="C-FAMILY ODORANT RECEPTOR OLFCT1"/>
    <property type="match status" value="1"/>
</dbReference>
<evidence type="ECO:0000256" key="3">
    <source>
        <dbReference type="ARBA" id="ARBA00022989"/>
    </source>
</evidence>
<evidence type="ECO:0000256" key="1">
    <source>
        <dbReference type="ARBA" id="ARBA00004141"/>
    </source>
</evidence>
<dbReference type="InterPro" id="IPR017978">
    <property type="entry name" value="GPCR_3_C"/>
</dbReference>
<accession>A0ABN9LFY6</accession>
<comment type="subcellular location">
    <subcellularLocation>
        <location evidence="1">Membrane</location>
        <topology evidence="1">Multi-pass membrane protein</topology>
    </subcellularLocation>
</comment>
<sequence>MQLEIAAAIFLKPCARVFASYYYPPALTFTFTFTFTSPEAAATAAIPGRLTLGISDWLHSSSSYSNRSHHIGFESDQKIHSVRSSEADSLRWGPGDLCMHSSSRQLQITSDSDQIHSEQQTLRHAAQLQSLTGTEPDARSGDSQGPSEGFLARLAVTAVIQDSEKLLWKDYQFVALNVLLVHKARSQIRQQDNDPKHTAKAIKEQVKKKHSKVMEWPSQSPIFNPIENLWRELKLRVAKRQSQNFNGLEKICKEEWTEIPTPIPKKSDCCAYEQGFYHQVLNALYCFMCPRDMWPNHQKSKCLQKPLDYLSYEDSLGTTLMIASVVSSLIPSLILRLFIRHKNSPLVKANNLSLSCLLLISLSLCFLCSLAFIGYPSSDKCKLRQIAFGLVFTLCISCILAKTLLGCFCIYGFQTRHQFD</sequence>
<proteinExistence type="predicted"/>
<organism evidence="8 9">
    <name type="scientific">Ranitomeya imitator</name>
    <name type="common">mimic poison frog</name>
    <dbReference type="NCBI Taxonomy" id="111125"/>
    <lineage>
        <taxon>Eukaryota</taxon>
        <taxon>Metazoa</taxon>
        <taxon>Chordata</taxon>
        <taxon>Craniata</taxon>
        <taxon>Vertebrata</taxon>
        <taxon>Euteleostomi</taxon>
        <taxon>Amphibia</taxon>
        <taxon>Batrachia</taxon>
        <taxon>Anura</taxon>
        <taxon>Neobatrachia</taxon>
        <taxon>Hyloidea</taxon>
        <taxon>Dendrobatidae</taxon>
        <taxon>Dendrobatinae</taxon>
        <taxon>Ranitomeya</taxon>
    </lineage>
</organism>
<dbReference type="Gene3D" id="3.30.420.10">
    <property type="entry name" value="Ribonuclease H-like superfamily/Ribonuclease H"/>
    <property type="match status" value="1"/>
</dbReference>
<dbReference type="Pfam" id="PF13358">
    <property type="entry name" value="DDE_3"/>
    <property type="match status" value="1"/>
</dbReference>
<feature type="transmembrane region" description="Helical" evidence="6">
    <location>
        <begin position="351"/>
        <end position="374"/>
    </location>
</feature>
<evidence type="ECO:0000313" key="8">
    <source>
        <dbReference type="EMBL" id="CAJ0940694.1"/>
    </source>
</evidence>
<dbReference type="Pfam" id="PF00003">
    <property type="entry name" value="7tm_3"/>
    <property type="match status" value="1"/>
</dbReference>
<comment type="caution">
    <text evidence="8">The sequence shown here is derived from an EMBL/GenBank/DDBJ whole genome shotgun (WGS) entry which is preliminary data.</text>
</comment>
<dbReference type="EMBL" id="CAUEEQ010017869">
    <property type="protein sequence ID" value="CAJ0940694.1"/>
    <property type="molecule type" value="Genomic_DNA"/>
</dbReference>